<dbReference type="RefSeq" id="WP_153096707.1">
    <property type="nucleotide sequence ID" value="NZ_VZBP01000065.1"/>
</dbReference>
<feature type="transmembrane region" description="Helical" evidence="1">
    <location>
        <begin position="591"/>
        <end position="610"/>
    </location>
</feature>
<feature type="transmembrane region" description="Helical" evidence="1">
    <location>
        <begin position="294"/>
        <end position="327"/>
    </location>
</feature>
<keyword evidence="1" id="KW-0472">Membrane</keyword>
<dbReference type="Pfam" id="PF11028">
    <property type="entry name" value="TMEM260-like"/>
    <property type="match status" value="1"/>
</dbReference>
<dbReference type="PANTHER" id="PTHR16214:SF3">
    <property type="entry name" value="TRANSMEMBRANE PROTEIN 260"/>
    <property type="match status" value="1"/>
</dbReference>
<organism evidence="2 3">
    <name type="scientific">Segatella copri</name>
    <dbReference type="NCBI Taxonomy" id="165179"/>
    <lineage>
        <taxon>Bacteria</taxon>
        <taxon>Pseudomonadati</taxon>
        <taxon>Bacteroidota</taxon>
        <taxon>Bacteroidia</taxon>
        <taxon>Bacteroidales</taxon>
        <taxon>Prevotellaceae</taxon>
        <taxon>Segatella</taxon>
    </lineage>
</organism>
<feature type="transmembrane region" description="Helical" evidence="1">
    <location>
        <begin position="219"/>
        <end position="244"/>
    </location>
</feature>
<protein>
    <submittedName>
        <fullName evidence="2">DUF2723 domain-containing protein</fullName>
    </submittedName>
</protein>
<evidence type="ECO:0000313" key="2">
    <source>
        <dbReference type="EMBL" id="MQO09217.1"/>
    </source>
</evidence>
<keyword evidence="1" id="KW-1133">Transmembrane helix</keyword>
<feature type="transmembrane region" description="Helical" evidence="1">
    <location>
        <begin position="264"/>
        <end position="282"/>
    </location>
</feature>
<comment type="caution">
    <text evidence="2">The sequence shown here is derived from an EMBL/GenBank/DDBJ whole genome shotgun (WGS) entry which is preliminary data.</text>
</comment>
<dbReference type="AlphaFoldDB" id="A0AA91A2Z6"/>
<sequence>MKQYRLVDNIFGWVAFIIAAFVYCSTIEPTASFWDCPEFITTAYKQEIGHPPGAPFFMLMGNFFTHFASDTTQVAKMVNTMSALLSAVCIMFLFWTITHLARKLIIGDWKEMTTSKLIAIEASGMVGALIYTFSDTFWFSAVEGEVYAFSSAFTAVVFWLILKWEDHADEPHSDRWLVLIAYMTGLSIGVHLLNLLCIPAIVLVYYYKKVPHANLKGSLMALFLSFLVVVAVLYGVVPGIITVGGWFELFFVNTLGCPFNTGEIVYIICLVASVIWGIYETYNASEKNEKKQNIAFVLGFGMLGIPFFGYGWSAVITGIIILAILWFVLNYKRKKEVVTGVDQATGIEKKKMQLLPLISARIKNTALLCMLMLMIGYSSYALIVIRSSANPPMDQNSPEDIFTLGSYLSRDQYGDTPLLYGQAYTSQVALEADGNMCKPVTKEGAPVYQRKEKASADEKDSYFVVSHKNKYVYAQNMLFPRMHSSAHAQAYEDWMGGVEGNQVPYDRCGENMMVKVPTQMENIRFFLSYQCNFMYWRYFMWNFAGRQNDIQGNGEPEHGNWITGFSFIDDALYGDQSKMPDDLKANKGHNVFYCMPLILGLIGLFWQAWYTRKRKVIKNGVETEEILPVGIQQFWVVFFLFFMTGLAIVLYLNQTPMQPRERDYAYAGSFYAYAIWCGLGVLAIIDLLKEKMKLSGTAVTAIVAVVTLLVPIQMASQTWDDHDRSGRYTCRDFGQNYLMSLQEKGNPIIFTNGDNDTFPLWYNQEVEGVGTDARVCNLSYLQTDWYIDQMMRPAYNSPSVPITWPRLDFCSGTNEYVSVQPEAKQQILDFYKQDPVNAKKQFGDEPFELKNILKYWVRSKNPDMHFIPTDTVYVTIDKEAVKKSGMMMASDTIPDKMVISLAGKSALYKGDLMMLEMLSQCNWTRPIYVALTVGQENYMNLGDNFVQEGLANRITPFTTNKPGAKNFDAEKTYHNIMTRFKFGNLKQKGLYIDETTMRMCYTHRRLLAQTALQLIADGKNQKAINILKKADVEIPAYNVTLDYMSGGLDMARGWLLTGQKAKGKEYVEAIWKNAHQYLNYYLSLTNDRFLQSQNDCIRQIMIMQSVCDVAGMVSPQLQKSYEKQLNALYTLYRGRGGSMPQGNQ</sequence>
<dbReference type="EMBL" id="VZBP01000065">
    <property type="protein sequence ID" value="MQO09217.1"/>
    <property type="molecule type" value="Genomic_DNA"/>
</dbReference>
<accession>A0AA91A2Z6</accession>
<feature type="transmembrane region" description="Helical" evidence="1">
    <location>
        <begin position="630"/>
        <end position="652"/>
    </location>
</feature>
<dbReference type="PANTHER" id="PTHR16214">
    <property type="entry name" value="TRANSMEMBRANE PROTEIN 260"/>
    <property type="match status" value="1"/>
</dbReference>
<evidence type="ECO:0000256" key="1">
    <source>
        <dbReference type="SAM" id="Phobius"/>
    </source>
</evidence>
<feature type="transmembrane region" description="Helical" evidence="1">
    <location>
        <begin position="176"/>
        <end position="207"/>
    </location>
</feature>
<feature type="transmembrane region" description="Helical" evidence="1">
    <location>
        <begin position="77"/>
        <end position="97"/>
    </location>
</feature>
<dbReference type="InterPro" id="IPR052724">
    <property type="entry name" value="GT117_domain-containing"/>
</dbReference>
<name>A0AA91A2Z6_9BACT</name>
<feature type="transmembrane region" description="Helical" evidence="1">
    <location>
        <begin position="146"/>
        <end position="164"/>
    </location>
</feature>
<keyword evidence="1" id="KW-0812">Transmembrane</keyword>
<feature type="transmembrane region" description="Helical" evidence="1">
    <location>
        <begin position="664"/>
        <end position="688"/>
    </location>
</feature>
<evidence type="ECO:0000313" key="3">
    <source>
        <dbReference type="Proteomes" id="UP000405805"/>
    </source>
</evidence>
<proteinExistence type="predicted"/>
<dbReference type="Proteomes" id="UP000405805">
    <property type="component" value="Unassembled WGS sequence"/>
</dbReference>
<reference evidence="3" key="1">
    <citation type="submission" date="2019-09" db="EMBL/GenBank/DDBJ databases">
        <title>Distinct polysaccharide growth profiles of human intestinal Prevotella copri isolates.</title>
        <authorList>
            <person name="Fehlner-Peach H."/>
            <person name="Magnabosco C."/>
            <person name="Raghavan V."/>
            <person name="Scher J.U."/>
            <person name="Tett A."/>
            <person name="Cox L.M."/>
            <person name="Gottsegen C."/>
            <person name="Watters A."/>
            <person name="Wiltshire- Gordon J.D."/>
            <person name="Segata N."/>
            <person name="Bonneau R."/>
            <person name="Littman D.R."/>
        </authorList>
    </citation>
    <scope>NUCLEOTIDE SEQUENCE [LARGE SCALE GENOMIC DNA]</scope>
    <source>
        <strain evidence="3">iA624</strain>
    </source>
</reference>
<feature type="transmembrane region" description="Helical" evidence="1">
    <location>
        <begin position="365"/>
        <end position="385"/>
    </location>
</feature>
<dbReference type="InterPro" id="IPR021280">
    <property type="entry name" value="TMEM260-like"/>
</dbReference>
<feature type="transmembrane region" description="Helical" evidence="1">
    <location>
        <begin position="6"/>
        <end position="24"/>
    </location>
</feature>
<gene>
    <name evidence="2" type="ORF">F7D57_05655</name>
</gene>
<feature type="transmembrane region" description="Helical" evidence="1">
    <location>
        <begin position="117"/>
        <end position="134"/>
    </location>
</feature>